<dbReference type="HOGENOM" id="CLU_2250987_0_0_1"/>
<keyword evidence="2" id="KW-1185">Reference proteome</keyword>
<sequence length="104" mass="11265">MPYRPDGGFVIILSVGQLSSDGLGMGLVNVVEMSSMLAYQTFFKASIAGHATGDVPSLNVPRINTSPRVFMDVAETFFISDENAMKWILIQPEIVKRALGGICQ</sequence>
<accession>S8AQF8</accession>
<evidence type="ECO:0000313" key="1">
    <source>
        <dbReference type="EMBL" id="EPS28193.1"/>
    </source>
</evidence>
<name>S8AQF8_PENO1</name>
<reference evidence="1 2" key="1">
    <citation type="journal article" date="2013" name="PLoS ONE">
        <title>Genomic and secretomic analyses reveal unique features of the lignocellulolytic enzyme system of Penicillium decumbens.</title>
        <authorList>
            <person name="Liu G."/>
            <person name="Zhang L."/>
            <person name="Wei X."/>
            <person name="Zou G."/>
            <person name="Qin Y."/>
            <person name="Ma L."/>
            <person name="Li J."/>
            <person name="Zheng H."/>
            <person name="Wang S."/>
            <person name="Wang C."/>
            <person name="Xun L."/>
            <person name="Zhao G.-P."/>
            <person name="Zhou Z."/>
            <person name="Qu Y."/>
        </authorList>
    </citation>
    <scope>NUCLEOTIDE SEQUENCE [LARGE SCALE GENOMIC DNA]</scope>
    <source>
        <strain evidence="2">114-2 / CGMCC 5302</strain>
    </source>
</reference>
<dbReference type="Proteomes" id="UP000019376">
    <property type="component" value="Unassembled WGS sequence"/>
</dbReference>
<evidence type="ECO:0000313" key="2">
    <source>
        <dbReference type="Proteomes" id="UP000019376"/>
    </source>
</evidence>
<protein>
    <submittedName>
        <fullName evidence="1">Uncharacterized protein</fullName>
    </submittedName>
</protein>
<gene>
    <name evidence="1" type="ORF">PDE_03139</name>
</gene>
<dbReference type="EMBL" id="KB644410">
    <property type="protein sequence ID" value="EPS28193.1"/>
    <property type="molecule type" value="Genomic_DNA"/>
</dbReference>
<organism evidence="1 2">
    <name type="scientific">Penicillium oxalicum (strain 114-2 / CGMCC 5302)</name>
    <name type="common">Penicillium decumbens</name>
    <dbReference type="NCBI Taxonomy" id="933388"/>
    <lineage>
        <taxon>Eukaryota</taxon>
        <taxon>Fungi</taxon>
        <taxon>Dikarya</taxon>
        <taxon>Ascomycota</taxon>
        <taxon>Pezizomycotina</taxon>
        <taxon>Eurotiomycetes</taxon>
        <taxon>Eurotiomycetidae</taxon>
        <taxon>Eurotiales</taxon>
        <taxon>Aspergillaceae</taxon>
        <taxon>Penicillium</taxon>
    </lineage>
</organism>
<proteinExistence type="predicted"/>
<dbReference type="AlphaFoldDB" id="S8AQF8"/>